<proteinExistence type="predicted"/>
<sequence length="41" mass="4904">ERLQLTPTFKLHPWHMHCTYDFHVMRVICIDNSRTLAAHSP</sequence>
<dbReference type="Proteomes" id="UP001295794">
    <property type="component" value="Unassembled WGS sequence"/>
</dbReference>
<protein>
    <submittedName>
        <fullName evidence="1">Uncharacterized protein</fullName>
    </submittedName>
</protein>
<comment type="caution">
    <text evidence="1">The sequence shown here is derived from an EMBL/GenBank/DDBJ whole genome shotgun (WGS) entry which is preliminary data.</text>
</comment>
<dbReference type="AlphaFoldDB" id="A0AAD2K618"/>
<evidence type="ECO:0000313" key="1">
    <source>
        <dbReference type="EMBL" id="CAK5280673.1"/>
    </source>
</evidence>
<keyword evidence="2" id="KW-1185">Reference proteome</keyword>
<organism evidence="1 2">
    <name type="scientific">Mycena citricolor</name>
    <dbReference type="NCBI Taxonomy" id="2018698"/>
    <lineage>
        <taxon>Eukaryota</taxon>
        <taxon>Fungi</taxon>
        <taxon>Dikarya</taxon>
        <taxon>Basidiomycota</taxon>
        <taxon>Agaricomycotina</taxon>
        <taxon>Agaricomycetes</taxon>
        <taxon>Agaricomycetidae</taxon>
        <taxon>Agaricales</taxon>
        <taxon>Marasmiineae</taxon>
        <taxon>Mycenaceae</taxon>
        <taxon>Mycena</taxon>
    </lineage>
</organism>
<feature type="non-terminal residue" evidence="1">
    <location>
        <position position="1"/>
    </location>
</feature>
<reference evidence="1" key="1">
    <citation type="submission" date="2023-11" db="EMBL/GenBank/DDBJ databases">
        <authorList>
            <person name="De Vega J J."/>
            <person name="De Vega J J."/>
        </authorList>
    </citation>
    <scope>NUCLEOTIDE SEQUENCE</scope>
</reference>
<dbReference type="EMBL" id="CAVNYO010000440">
    <property type="protein sequence ID" value="CAK5280673.1"/>
    <property type="molecule type" value="Genomic_DNA"/>
</dbReference>
<name>A0AAD2K618_9AGAR</name>
<gene>
    <name evidence="1" type="ORF">MYCIT1_LOCUS31250</name>
</gene>
<evidence type="ECO:0000313" key="2">
    <source>
        <dbReference type="Proteomes" id="UP001295794"/>
    </source>
</evidence>
<accession>A0AAD2K618</accession>